<dbReference type="GO" id="GO:0009252">
    <property type="term" value="P:peptidoglycan biosynthetic process"/>
    <property type="evidence" value="ECO:0007669"/>
    <property type="project" value="UniProtKB-UniRule"/>
</dbReference>
<dbReference type="GO" id="GO:0071949">
    <property type="term" value="F:FAD binding"/>
    <property type="evidence" value="ECO:0007669"/>
    <property type="project" value="InterPro"/>
</dbReference>
<dbReference type="InterPro" id="IPR016166">
    <property type="entry name" value="FAD-bd_PCMH"/>
</dbReference>
<keyword evidence="7 19" id="KW-0963">Cytoplasm</keyword>
<dbReference type="Pfam" id="PF02873">
    <property type="entry name" value="MurB_C"/>
    <property type="match status" value="1"/>
</dbReference>
<dbReference type="NCBIfam" id="NF000755">
    <property type="entry name" value="PRK00046.1"/>
    <property type="match status" value="1"/>
</dbReference>
<dbReference type="NCBIfam" id="TIGR00179">
    <property type="entry name" value="murB"/>
    <property type="match status" value="1"/>
</dbReference>
<evidence type="ECO:0000256" key="4">
    <source>
        <dbReference type="ARBA" id="ARBA00004752"/>
    </source>
</evidence>
<comment type="pathway">
    <text evidence="4 19">Cell wall biogenesis; peptidoglycan biosynthesis.</text>
</comment>
<reference evidence="21 22" key="1">
    <citation type="submission" date="2016-10" db="EMBL/GenBank/DDBJ databases">
        <authorList>
            <person name="de Groot N.N."/>
        </authorList>
    </citation>
    <scope>NUCLEOTIDE SEQUENCE [LARGE SCALE GENOMIC DNA]</scope>
    <source>
        <strain evidence="21 22">Vu-144</strain>
    </source>
</reference>
<evidence type="ECO:0000313" key="22">
    <source>
        <dbReference type="Proteomes" id="UP000199041"/>
    </source>
</evidence>
<evidence type="ECO:0000256" key="2">
    <source>
        <dbReference type="ARBA" id="ARBA00003921"/>
    </source>
</evidence>
<comment type="subcellular location">
    <subcellularLocation>
        <location evidence="3 19">Cytoplasm</location>
    </subcellularLocation>
</comment>
<evidence type="ECO:0000256" key="7">
    <source>
        <dbReference type="ARBA" id="ARBA00022490"/>
    </source>
</evidence>
<keyword evidence="8 19" id="KW-0132">Cell division</keyword>
<dbReference type="InterPro" id="IPR016169">
    <property type="entry name" value="FAD-bd_PCMH_sub2"/>
</dbReference>
<keyword evidence="11 19" id="KW-0521">NADP</keyword>
<keyword evidence="12 19" id="KW-0133">Cell shape</keyword>
<dbReference type="InterPro" id="IPR011601">
    <property type="entry name" value="MurB_C"/>
</dbReference>
<keyword evidence="14 19" id="KW-0560">Oxidoreductase</keyword>
<comment type="similarity">
    <text evidence="19">Belongs to the MurB family.</text>
</comment>
<evidence type="ECO:0000256" key="1">
    <source>
        <dbReference type="ARBA" id="ARBA00001974"/>
    </source>
</evidence>
<evidence type="ECO:0000256" key="18">
    <source>
        <dbReference type="ARBA" id="ARBA00048914"/>
    </source>
</evidence>
<dbReference type="Gene3D" id="3.30.465.10">
    <property type="match status" value="1"/>
</dbReference>
<feature type="domain" description="FAD-binding PCMH-type" evidence="20">
    <location>
        <begin position="17"/>
        <end position="186"/>
    </location>
</feature>
<dbReference type="Gene3D" id="3.30.43.10">
    <property type="entry name" value="Uridine Diphospho-n-acetylenolpyruvylglucosamine Reductase, domain 2"/>
    <property type="match status" value="1"/>
</dbReference>
<comment type="catalytic activity">
    <reaction evidence="18 19">
        <text>UDP-N-acetyl-alpha-D-muramate + NADP(+) = UDP-N-acetyl-3-O-(1-carboxyvinyl)-alpha-D-glucosamine + NADPH + H(+)</text>
        <dbReference type="Rhea" id="RHEA:12248"/>
        <dbReference type="ChEBI" id="CHEBI:15378"/>
        <dbReference type="ChEBI" id="CHEBI:57783"/>
        <dbReference type="ChEBI" id="CHEBI:58349"/>
        <dbReference type="ChEBI" id="CHEBI:68483"/>
        <dbReference type="ChEBI" id="CHEBI:70757"/>
        <dbReference type="EC" id="1.3.1.98"/>
    </reaction>
</comment>
<evidence type="ECO:0000256" key="12">
    <source>
        <dbReference type="ARBA" id="ARBA00022960"/>
    </source>
</evidence>
<accession>A0A1H3WAK3</accession>
<evidence type="ECO:0000256" key="3">
    <source>
        <dbReference type="ARBA" id="ARBA00004496"/>
    </source>
</evidence>
<dbReference type="PANTHER" id="PTHR21071">
    <property type="entry name" value="UDP-N-ACETYLENOLPYRUVOYLGLUCOSAMINE REDUCTASE"/>
    <property type="match status" value="1"/>
</dbReference>
<dbReference type="GO" id="GO:0008762">
    <property type="term" value="F:UDP-N-acetylmuramate dehydrogenase activity"/>
    <property type="evidence" value="ECO:0007669"/>
    <property type="project" value="UniProtKB-UniRule"/>
</dbReference>
<evidence type="ECO:0000256" key="9">
    <source>
        <dbReference type="ARBA" id="ARBA00022630"/>
    </source>
</evidence>
<dbReference type="SUPFAM" id="SSF56176">
    <property type="entry name" value="FAD-binding/transporter-associated domain-like"/>
    <property type="match status" value="1"/>
</dbReference>
<dbReference type="EC" id="1.3.1.98" evidence="5 19"/>
<evidence type="ECO:0000256" key="16">
    <source>
        <dbReference type="ARBA" id="ARBA00023316"/>
    </source>
</evidence>
<sequence length="346" mass="38339">MQIQENYNIKSLNTFGISVDAPKFAAFDRIEQLSALLKDNQGLPKYILGGGSNILFTQAFQGLLLKNNLKGIHLLKQDADYYYVQVAAGEPWHPFVLYCVEHGYAGLENLSLIPGLAGASPMQNIGAYGVEIKDYFFELEAMRMEDQTIQTFTKADCKFGYRESIFKTALKGQYIILSVTFRLLKEPVLHLEYGAIKEELAHAGINPATSMPSIRDVSNAVIRIRQSKLPDPTVIGNAGSFFKNPTIDVSHFEHLKLNHPNLPGYPLSQEAPKTSPSIKVAAGFLIEACGWKGYRDGDAGVHHKQALVLVNYGHASGKDILALSEKIIRSVKEKFGITLEREVNII</sequence>
<name>A0A1H3WAK3_9BACT</name>
<dbReference type="GO" id="GO:0005829">
    <property type="term" value="C:cytosol"/>
    <property type="evidence" value="ECO:0007669"/>
    <property type="project" value="TreeGrafter"/>
</dbReference>
<keyword evidence="10 19" id="KW-0274">FAD</keyword>
<keyword evidence="13 19" id="KW-0573">Peptidoglycan synthesis</keyword>
<dbReference type="GO" id="GO:0071555">
    <property type="term" value="P:cell wall organization"/>
    <property type="evidence" value="ECO:0007669"/>
    <property type="project" value="UniProtKB-KW"/>
</dbReference>
<evidence type="ECO:0000256" key="14">
    <source>
        <dbReference type="ARBA" id="ARBA00023002"/>
    </source>
</evidence>
<evidence type="ECO:0000313" key="21">
    <source>
        <dbReference type="EMBL" id="SDZ83298.1"/>
    </source>
</evidence>
<dbReference type="InterPro" id="IPR016167">
    <property type="entry name" value="FAD-bd_PCMH_sub1"/>
</dbReference>
<dbReference type="InterPro" id="IPR006094">
    <property type="entry name" value="Oxid_FAD_bind_N"/>
</dbReference>
<evidence type="ECO:0000256" key="8">
    <source>
        <dbReference type="ARBA" id="ARBA00022618"/>
    </source>
</evidence>
<keyword evidence="22" id="KW-1185">Reference proteome</keyword>
<dbReference type="HAMAP" id="MF_00037">
    <property type="entry name" value="MurB"/>
    <property type="match status" value="1"/>
</dbReference>
<dbReference type="InterPro" id="IPR003170">
    <property type="entry name" value="MurB"/>
</dbReference>
<dbReference type="GO" id="GO:0008360">
    <property type="term" value="P:regulation of cell shape"/>
    <property type="evidence" value="ECO:0007669"/>
    <property type="project" value="UniProtKB-KW"/>
</dbReference>
<gene>
    <name evidence="19" type="primary">murB</name>
    <name evidence="21" type="ORF">SAMN05192529_102216</name>
</gene>
<keyword evidence="16 19" id="KW-0961">Cell wall biogenesis/degradation</keyword>
<dbReference type="OrthoDB" id="9804753at2"/>
<protein>
    <recommendedName>
        <fullName evidence="6 19">UDP-N-acetylenolpyruvoylglucosamine reductase</fullName>
        <ecNumber evidence="5 19">1.3.1.98</ecNumber>
    </recommendedName>
    <alternativeName>
        <fullName evidence="17 19">UDP-N-acetylmuramate dehydrogenase</fullName>
    </alternativeName>
</protein>
<dbReference type="PANTHER" id="PTHR21071:SF4">
    <property type="entry name" value="UDP-N-ACETYLENOLPYRUVOYLGLUCOSAMINE REDUCTASE"/>
    <property type="match status" value="1"/>
</dbReference>
<keyword evidence="15 19" id="KW-0131">Cell cycle</keyword>
<organism evidence="21 22">
    <name type="scientific">Arachidicoccus rhizosphaerae</name>
    <dbReference type="NCBI Taxonomy" id="551991"/>
    <lineage>
        <taxon>Bacteria</taxon>
        <taxon>Pseudomonadati</taxon>
        <taxon>Bacteroidota</taxon>
        <taxon>Chitinophagia</taxon>
        <taxon>Chitinophagales</taxon>
        <taxon>Chitinophagaceae</taxon>
        <taxon>Arachidicoccus</taxon>
    </lineage>
</organism>
<evidence type="ECO:0000256" key="19">
    <source>
        <dbReference type="HAMAP-Rule" id="MF_00037"/>
    </source>
</evidence>
<dbReference type="AlphaFoldDB" id="A0A1H3WAK3"/>
<proteinExistence type="inferred from homology"/>
<feature type="active site" evidence="19">
    <location>
        <position position="342"/>
    </location>
</feature>
<evidence type="ECO:0000256" key="11">
    <source>
        <dbReference type="ARBA" id="ARBA00022857"/>
    </source>
</evidence>
<dbReference type="Proteomes" id="UP000199041">
    <property type="component" value="Unassembled WGS sequence"/>
</dbReference>
<dbReference type="Pfam" id="PF01565">
    <property type="entry name" value="FAD_binding_4"/>
    <property type="match status" value="1"/>
</dbReference>
<feature type="active site" description="Proton donor" evidence="19">
    <location>
        <position position="240"/>
    </location>
</feature>
<dbReference type="EMBL" id="FNQY01000002">
    <property type="protein sequence ID" value="SDZ83298.1"/>
    <property type="molecule type" value="Genomic_DNA"/>
</dbReference>
<dbReference type="SUPFAM" id="SSF56194">
    <property type="entry name" value="Uridine diphospho-N-Acetylenolpyruvylglucosamine reductase, MurB, C-terminal domain"/>
    <property type="match status" value="1"/>
</dbReference>
<evidence type="ECO:0000256" key="17">
    <source>
        <dbReference type="ARBA" id="ARBA00031026"/>
    </source>
</evidence>
<dbReference type="RefSeq" id="WP_091393331.1">
    <property type="nucleotide sequence ID" value="NZ_FNQY01000002.1"/>
</dbReference>
<dbReference type="STRING" id="551991.SAMN05192529_102216"/>
<dbReference type="InterPro" id="IPR036318">
    <property type="entry name" value="FAD-bd_PCMH-like_sf"/>
</dbReference>
<dbReference type="PROSITE" id="PS51387">
    <property type="entry name" value="FAD_PCMH"/>
    <property type="match status" value="1"/>
</dbReference>
<evidence type="ECO:0000256" key="13">
    <source>
        <dbReference type="ARBA" id="ARBA00022984"/>
    </source>
</evidence>
<evidence type="ECO:0000256" key="15">
    <source>
        <dbReference type="ARBA" id="ARBA00023306"/>
    </source>
</evidence>
<comment type="function">
    <text evidence="2 19">Cell wall formation.</text>
</comment>
<dbReference type="GO" id="GO:0051301">
    <property type="term" value="P:cell division"/>
    <property type="evidence" value="ECO:0007669"/>
    <property type="project" value="UniProtKB-KW"/>
</dbReference>
<evidence type="ECO:0000256" key="10">
    <source>
        <dbReference type="ARBA" id="ARBA00022827"/>
    </source>
</evidence>
<evidence type="ECO:0000256" key="5">
    <source>
        <dbReference type="ARBA" id="ARBA00012518"/>
    </source>
</evidence>
<comment type="cofactor">
    <cofactor evidence="1 19">
        <name>FAD</name>
        <dbReference type="ChEBI" id="CHEBI:57692"/>
    </cofactor>
</comment>
<dbReference type="UniPathway" id="UPA00219"/>
<dbReference type="Gene3D" id="3.90.78.10">
    <property type="entry name" value="UDP-N-acetylenolpyruvoylglucosamine reductase, C-terminal domain"/>
    <property type="match status" value="1"/>
</dbReference>
<feature type="active site" evidence="19">
    <location>
        <position position="162"/>
    </location>
</feature>
<dbReference type="InterPro" id="IPR036635">
    <property type="entry name" value="MurB_C_sf"/>
</dbReference>
<evidence type="ECO:0000259" key="20">
    <source>
        <dbReference type="PROSITE" id="PS51387"/>
    </source>
</evidence>
<evidence type="ECO:0000256" key="6">
    <source>
        <dbReference type="ARBA" id="ARBA00015188"/>
    </source>
</evidence>
<keyword evidence="9 19" id="KW-0285">Flavoprotein</keyword>